<sequence>GLLADFGVASIVLHLAMLDVSSCGMTPPKMVAMAGCCSYISIGT</sequence>
<feature type="chain" id="PRO_5017444044" evidence="1">
    <location>
        <begin position="24"/>
        <end position="44"/>
    </location>
</feature>
<dbReference type="Proteomes" id="UP000265520">
    <property type="component" value="Unassembled WGS sequence"/>
</dbReference>
<evidence type="ECO:0000256" key="1">
    <source>
        <dbReference type="SAM" id="SignalP"/>
    </source>
</evidence>
<reference evidence="2 3" key="1">
    <citation type="journal article" date="2018" name="Front. Plant Sci.">
        <title>Red Clover (Trifolium pratense) and Zigzag Clover (T. medium) - A Picture of Genomic Similarities and Differences.</title>
        <authorList>
            <person name="Dluhosova J."/>
            <person name="Istvanek J."/>
            <person name="Nedelnik J."/>
            <person name="Repkova J."/>
        </authorList>
    </citation>
    <scope>NUCLEOTIDE SEQUENCE [LARGE SCALE GENOMIC DNA]</scope>
    <source>
        <strain evidence="3">cv. 10/8</strain>
        <tissue evidence="2">Leaf</tissue>
    </source>
</reference>
<dbReference type="AlphaFoldDB" id="A0A392RJQ9"/>
<dbReference type="EMBL" id="LXQA010237909">
    <property type="protein sequence ID" value="MCI36833.1"/>
    <property type="molecule type" value="Genomic_DNA"/>
</dbReference>
<organism evidence="2 3">
    <name type="scientific">Trifolium medium</name>
    <dbReference type="NCBI Taxonomy" id="97028"/>
    <lineage>
        <taxon>Eukaryota</taxon>
        <taxon>Viridiplantae</taxon>
        <taxon>Streptophyta</taxon>
        <taxon>Embryophyta</taxon>
        <taxon>Tracheophyta</taxon>
        <taxon>Spermatophyta</taxon>
        <taxon>Magnoliopsida</taxon>
        <taxon>eudicotyledons</taxon>
        <taxon>Gunneridae</taxon>
        <taxon>Pentapetalae</taxon>
        <taxon>rosids</taxon>
        <taxon>fabids</taxon>
        <taxon>Fabales</taxon>
        <taxon>Fabaceae</taxon>
        <taxon>Papilionoideae</taxon>
        <taxon>50 kb inversion clade</taxon>
        <taxon>NPAAA clade</taxon>
        <taxon>Hologalegina</taxon>
        <taxon>IRL clade</taxon>
        <taxon>Trifolieae</taxon>
        <taxon>Trifolium</taxon>
    </lineage>
</organism>
<evidence type="ECO:0000313" key="3">
    <source>
        <dbReference type="Proteomes" id="UP000265520"/>
    </source>
</evidence>
<keyword evidence="1" id="KW-0732">Signal</keyword>
<accession>A0A392RJQ9</accession>
<comment type="caution">
    <text evidence="2">The sequence shown here is derived from an EMBL/GenBank/DDBJ whole genome shotgun (WGS) entry which is preliminary data.</text>
</comment>
<evidence type="ECO:0000313" key="2">
    <source>
        <dbReference type="EMBL" id="MCI36833.1"/>
    </source>
</evidence>
<keyword evidence="3" id="KW-1185">Reference proteome</keyword>
<feature type="non-terminal residue" evidence="2">
    <location>
        <position position="1"/>
    </location>
</feature>
<protein>
    <submittedName>
        <fullName evidence="2">Uncharacterized protein</fullName>
    </submittedName>
</protein>
<name>A0A392RJQ9_9FABA</name>
<proteinExistence type="predicted"/>
<feature type="signal peptide" evidence="1">
    <location>
        <begin position="1"/>
        <end position="23"/>
    </location>
</feature>